<proteinExistence type="predicted"/>
<name>A0ABW1B089_9ACTN</name>
<accession>A0ABW1B089</accession>
<reference evidence="2" key="1">
    <citation type="journal article" date="2019" name="Int. J. Syst. Evol. Microbiol.">
        <title>The Global Catalogue of Microorganisms (GCM) 10K type strain sequencing project: providing services to taxonomists for standard genome sequencing and annotation.</title>
        <authorList>
            <consortium name="The Broad Institute Genomics Platform"/>
            <consortium name="The Broad Institute Genome Sequencing Center for Infectious Disease"/>
            <person name="Wu L."/>
            <person name="Ma J."/>
        </authorList>
    </citation>
    <scope>NUCLEOTIDE SEQUENCE [LARGE SCALE GENOMIC DNA]</scope>
    <source>
        <strain evidence="2">JCM 9918</strain>
    </source>
</reference>
<sequence>MNEPLPDVLKARVDEVRPQLEESGCTLEVFDASVHTEKRSFGVYVERGERGFYLTVWDSDEVQLSTVDYTTDASPRERHLSDADANRLGTEFEQLIGWLGGNADQG</sequence>
<dbReference type="Proteomes" id="UP001596112">
    <property type="component" value="Unassembled WGS sequence"/>
</dbReference>
<dbReference type="EMBL" id="JBHSNZ010000002">
    <property type="protein sequence ID" value="MFC5806534.1"/>
    <property type="molecule type" value="Genomic_DNA"/>
</dbReference>
<dbReference type="RefSeq" id="WP_272167925.1">
    <property type="nucleotide sequence ID" value="NZ_JAQOSL010000001.1"/>
</dbReference>
<gene>
    <name evidence="1" type="ORF">ACFQGO_03275</name>
</gene>
<evidence type="ECO:0000313" key="2">
    <source>
        <dbReference type="Proteomes" id="UP001596112"/>
    </source>
</evidence>
<evidence type="ECO:0000313" key="1">
    <source>
        <dbReference type="EMBL" id="MFC5806534.1"/>
    </source>
</evidence>
<organism evidence="1 2">
    <name type="scientific">Streptomyces heilongjiangensis</name>
    <dbReference type="NCBI Taxonomy" id="945052"/>
    <lineage>
        <taxon>Bacteria</taxon>
        <taxon>Bacillati</taxon>
        <taxon>Actinomycetota</taxon>
        <taxon>Actinomycetes</taxon>
        <taxon>Kitasatosporales</taxon>
        <taxon>Streptomycetaceae</taxon>
        <taxon>Streptomyces</taxon>
    </lineage>
</organism>
<protein>
    <submittedName>
        <fullName evidence="1">Uncharacterized protein</fullName>
    </submittedName>
</protein>
<comment type="caution">
    <text evidence="1">The sequence shown here is derived from an EMBL/GenBank/DDBJ whole genome shotgun (WGS) entry which is preliminary data.</text>
</comment>
<keyword evidence="2" id="KW-1185">Reference proteome</keyword>